<proteinExistence type="predicted"/>
<keyword evidence="2" id="KW-0732">Signal</keyword>
<comment type="caution">
    <text evidence="3">The sequence shown here is derived from an EMBL/GenBank/DDBJ whole genome shotgun (WGS) entry which is preliminary data.</text>
</comment>
<organism evidence="3 4">
    <name type="scientific">Sphaerisporangium melleum</name>
    <dbReference type="NCBI Taxonomy" id="321316"/>
    <lineage>
        <taxon>Bacteria</taxon>
        <taxon>Bacillati</taxon>
        <taxon>Actinomycetota</taxon>
        <taxon>Actinomycetes</taxon>
        <taxon>Streptosporangiales</taxon>
        <taxon>Streptosporangiaceae</taxon>
        <taxon>Sphaerisporangium</taxon>
    </lineage>
</organism>
<evidence type="ECO:0000256" key="1">
    <source>
        <dbReference type="SAM" id="MobiDB-lite"/>
    </source>
</evidence>
<keyword evidence="4" id="KW-1185">Reference proteome</keyword>
<dbReference type="AlphaFoldDB" id="A0A917VLG0"/>
<reference evidence="3" key="2">
    <citation type="submission" date="2020-09" db="EMBL/GenBank/DDBJ databases">
        <authorList>
            <person name="Sun Q."/>
            <person name="Ohkuma M."/>
        </authorList>
    </citation>
    <scope>NUCLEOTIDE SEQUENCE</scope>
    <source>
        <strain evidence="3">JCM 13064</strain>
    </source>
</reference>
<evidence type="ECO:0000313" key="4">
    <source>
        <dbReference type="Proteomes" id="UP000645217"/>
    </source>
</evidence>
<feature type="chain" id="PRO_5038622258" evidence="2">
    <location>
        <begin position="22"/>
        <end position="59"/>
    </location>
</feature>
<name>A0A917VLG0_9ACTN</name>
<reference evidence="3" key="1">
    <citation type="journal article" date="2014" name="Int. J. Syst. Evol. Microbiol.">
        <title>Complete genome sequence of Corynebacterium casei LMG S-19264T (=DSM 44701T), isolated from a smear-ripened cheese.</title>
        <authorList>
            <consortium name="US DOE Joint Genome Institute (JGI-PGF)"/>
            <person name="Walter F."/>
            <person name="Albersmeier A."/>
            <person name="Kalinowski J."/>
            <person name="Ruckert C."/>
        </authorList>
    </citation>
    <scope>NUCLEOTIDE SEQUENCE</scope>
    <source>
        <strain evidence="3">JCM 13064</strain>
    </source>
</reference>
<evidence type="ECO:0000313" key="3">
    <source>
        <dbReference type="EMBL" id="GGK97226.1"/>
    </source>
</evidence>
<dbReference type="Proteomes" id="UP000645217">
    <property type="component" value="Unassembled WGS sequence"/>
</dbReference>
<dbReference type="EMBL" id="BMNT01000024">
    <property type="protein sequence ID" value="GGK97226.1"/>
    <property type="molecule type" value="Genomic_DNA"/>
</dbReference>
<accession>A0A917VLG0</accession>
<protein>
    <submittedName>
        <fullName evidence="3">Uncharacterized protein</fullName>
    </submittedName>
</protein>
<sequence length="59" mass="5857">MTKNLKSAAIRIAIVTTVAFGASVTIAGMAQADGSPSSIAPTSNLTVTPAQTQSGPPWA</sequence>
<dbReference type="RefSeq" id="WP_229691344.1">
    <property type="nucleotide sequence ID" value="NZ_BMNT01000024.1"/>
</dbReference>
<feature type="signal peptide" evidence="2">
    <location>
        <begin position="1"/>
        <end position="21"/>
    </location>
</feature>
<feature type="region of interest" description="Disordered" evidence="1">
    <location>
        <begin position="32"/>
        <end position="59"/>
    </location>
</feature>
<evidence type="ECO:0000256" key="2">
    <source>
        <dbReference type="SAM" id="SignalP"/>
    </source>
</evidence>
<gene>
    <name evidence="3" type="ORF">GCM10007964_44320</name>
</gene>
<feature type="compositionally biased region" description="Polar residues" evidence="1">
    <location>
        <begin position="34"/>
        <end position="59"/>
    </location>
</feature>